<protein>
    <recommendedName>
        <fullName evidence="1">Plasmid replication protein C N-terminal domain-containing protein</fullName>
    </recommendedName>
</protein>
<keyword evidence="3" id="KW-1185">Reference proteome</keyword>
<comment type="caution">
    <text evidence="2">The sequence shown here is derived from an EMBL/GenBank/DDBJ whole genome shotgun (WGS) entry which is preliminary data.</text>
</comment>
<gene>
    <name evidence="2" type="ORF">GCM10011499_07790</name>
</gene>
<proteinExistence type="predicted"/>
<dbReference type="InterPro" id="IPR005090">
    <property type="entry name" value="RepC_N"/>
</dbReference>
<dbReference type="AlphaFoldDB" id="A0A916RAG8"/>
<organism evidence="2 3">
    <name type="scientific">Pelagibacterium lentulum</name>
    <dbReference type="NCBI Taxonomy" id="2029865"/>
    <lineage>
        <taxon>Bacteria</taxon>
        <taxon>Pseudomonadati</taxon>
        <taxon>Pseudomonadota</taxon>
        <taxon>Alphaproteobacteria</taxon>
        <taxon>Hyphomicrobiales</taxon>
        <taxon>Devosiaceae</taxon>
        <taxon>Pelagibacterium</taxon>
    </lineage>
</organism>
<name>A0A916RAG8_9HYPH</name>
<dbReference type="EMBL" id="BMKB01000001">
    <property type="protein sequence ID" value="GGA40653.1"/>
    <property type="molecule type" value="Genomic_DNA"/>
</dbReference>
<sequence length="92" mass="10239">MRARAGEIEQAYGFDLSPIVPRAEEFKSLAEVVRNERKAFKVARERLTLLRRGIVKMIDMGIDKGVSGAIGAACIRPIRRSSNSFPGQNHAR</sequence>
<dbReference type="Pfam" id="PF03428">
    <property type="entry name" value="RP-C"/>
    <property type="match status" value="1"/>
</dbReference>
<evidence type="ECO:0000313" key="3">
    <source>
        <dbReference type="Proteomes" id="UP000596977"/>
    </source>
</evidence>
<evidence type="ECO:0000259" key="1">
    <source>
        <dbReference type="Pfam" id="PF03428"/>
    </source>
</evidence>
<dbReference type="Proteomes" id="UP000596977">
    <property type="component" value="Unassembled WGS sequence"/>
</dbReference>
<reference evidence="2 3" key="1">
    <citation type="journal article" date="2014" name="Int. J. Syst. Evol. Microbiol.">
        <title>Complete genome sequence of Corynebacterium casei LMG S-19264T (=DSM 44701T), isolated from a smear-ripened cheese.</title>
        <authorList>
            <consortium name="US DOE Joint Genome Institute (JGI-PGF)"/>
            <person name="Walter F."/>
            <person name="Albersmeier A."/>
            <person name="Kalinowski J."/>
            <person name="Ruckert C."/>
        </authorList>
    </citation>
    <scope>NUCLEOTIDE SEQUENCE [LARGE SCALE GENOMIC DNA]</scope>
    <source>
        <strain evidence="2 3">CGMCC 1.15896</strain>
    </source>
</reference>
<evidence type="ECO:0000313" key="2">
    <source>
        <dbReference type="EMBL" id="GGA40653.1"/>
    </source>
</evidence>
<accession>A0A916RAG8</accession>
<feature type="domain" description="Plasmid replication protein C N-terminal" evidence="1">
    <location>
        <begin position="2"/>
        <end position="61"/>
    </location>
</feature>